<dbReference type="GO" id="GO:0003700">
    <property type="term" value="F:DNA-binding transcription factor activity"/>
    <property type="evidence" value="ECO:0007669"/>
    <property type="project" value="TreeGrafter"/>
</dbReference>
<keyword evidence="7" id="KW-1185">Reference proteome</keyword>
<dbReference type="InterPro" id="IPR001647">
    <property type="entry name" value="HTH_TetR"/>
</dbReference>
<dbReference type="AlphaFoldDB" id="A0A553ZYM5"/>
<evidence type="ECO:0000256" key="3">
    <source>
        <dbReference type="ARBA" id="ARBA00023163"/>
    </source>
</evidence>
<dbReference type="GO" id="GO:0000976">
    <property type="term" value="F:transcription cis-regulatory region binding"/>
    <property type="evidence" value="ECO:0007669"/>
    <property type="project" value="TreeGrafter"/>
</dbReference>
<dbReference type="InterPro" id="IPR023772">
    <property type="entry name" value="DNA-bd_HTH_TetR-type_CS"/>
</dbReference>
<dbReference type="InterPro" id="IPR050109">
    <property type="entry name" value="HTH-type_TetR-like_transc_reg"/>
</dbReference>
<proteinExistence type="predicted"/>
<organism evidence="6 7">
    <name type="scientific">Alkalicoccobacillus porphyridii</name>
    <dbReference type="NCBI Taxonomy" id="2597270"/>
    <lineage>
        <taxon>Bacteria</taxon>
        <taxon>Bacillati</taxon>
        <taxon>Bacillota</taxon>
        <taxon>Bacilli</taxon>
        <taxon>Bacillales</taxon>
        <taxon>Bacillaceae</taxon>
        <taxon>Alkalicoccobacillus</taxon>
    </lineage>
</organism>
<evidence type="ECO:0000256" key="4">
    <source>
        <dbReference type="PROSITE-ProRule" id="PRU00335"/>
    </source>
</evidence>
<dbReference type="Pfam" id="PF00440">
    <property type="entry name" value="TetR_N"/>
    <property type="match status" value="1"/>
</dbReference>
<dbReference type="OrthoDB" id="9814200at2"/>
<sequence length="203" mass="23325">MKKKSTNAHKKNTAEGIIQTAHRLFMELGFTGVSTRMIAKECEITQPALYHHFPNKVSIYLAVLIEDLSNTERALQEIIKHASSFREALLEVTVYILLNRPRKLGQMTNDMRQHLSMEEQLLVRSHWTKAYQTPIEGLLSQVEIHPSLIQTDQHLGKLAHVYLGMVHQQIPDMERLELQVEEEIRLKAEFLVTVYVDGIASSK</sequence>
<gene>
    <name evidence="6" type="ORF">FN960_09290</name>
</gene>
<keyword evidence="1" id="KW-0805">Transcription regulation</keyword>
<dbReference type="PANTHER" id="PTHR30055">
    <property type="entry name" value="HTH-TYPE TRANSCRIPTIONAL REGULATOR RUTR"/>
    <property type="match status" value="1"/>
</dbReference>
<comment type="caution">
    <text evidence="6">The sequence shown here is derived from an EMBL/GenBank/DDBJ whole genome shotgun (WGS) entry which is preliminary data.</text>
</comment>
<evidence type="ECO:0000259" key="5">
    <source>
        <dbReference type="PROSITE" id="PS50977"/>
    </source>
</evidence>
<dbReference type="RefSeq" id="WP_143848445.1">
    <property type="nucleotide sequence ID" value="NZ_VLXZ01000005.1"/>
</dbReference>
<reference evidence="6 7" key="1">
    <citation type="submission" date="2019-07" db="EMBL/GenBank/DDBJ databases">
        <authorList>
            <person name="Park Y.J."/>
            <person name="Jeong S.E."/>
            <person name="Jung H.S."/>
        </authorList>
    </citation>
    <scope>NUCLEOTIDE SEQUENCE [LARGE SCALE GENOMIC DNA]</scope>
    <source>
        <strain evidence="7">P16(2019)</strain>
    </source>
</reference>
<dbReference type="PROSITE" id="PS01081">
    <property type="entry name" value="HTH_TETR_1"/>
    <property type="match status" value="1"/>
</dbReference>
<evidence type="ECO:0000313" key="6">
    <source>
        <dbReference type="EMBL" id="TSB46548.1"/>
    </source>
</evidence>
<dbReference type="SUPFAM" id="SSF46689">
    <property type="entry name" value="Homeodomain-like"/>
    <property type="match status" value="1"/>
</dbReference>
<protein>
    <submittedName>
        <fullName evidence="6">TetR/AcrR family transcriptional regulator</fullName>
    </submittedName>
</protein>
<dbReference type="PANTHER" id="PTHR30055:SF234">
    <property type="entry name" value="HTH-TYPE TRANSCRIPTIONAL REGULATOR BETI"/>
    <property type="match status" value="1"/>
</dbReference>
<dbReference type="PRINTS" id="PR00455">
    <property type="entry name" value="HTHTETR"/>
</dbReference>
<dbReference type="PROSITE" id="PS50977">
    <property type="entry name" value="HTH_TETR_2"/>
    <property type="match status" value="1"/>
</dbReference>
<evidence type="ECO:0000256" key="1">
    <source>
        <dbReference type="ARBA" id="ARBA00023015"/>
    </source>
</evidence>
<feature type="domain" description="HTH tetR-type" evidence="5">
    <location>
        <begin position="11"/>
        <end position="71"/>
    </location>
</feature>
<dbReference type="EMBL" id="VLXZ01000005">
    <property type="protein sequence ID" value="TSB46548.1"/>
    <property type="molecule type" value="Genomic_DNA"/>
</dbReference>
<dbReference type="InterPro" id="IPR009057">
    <property type="entry name" value="Homeodomain-like_sf"/>
</dbReference>
<dbReference type="Gene3D" id="1.10.357.10">
    <property type="entry name" value="Tetracycline Repressor, domain 2"/>
    <property type="match status" value="1"/>
</dbReference>
<evidence type="ECO:0000313" key="7">
    <source>
        <dbReference type="Proteomes" id="UP000318521"/>
    </source>
</evidence>
<keyword evidence="2 4" id="KW-0238">DNA-binding</keyword>
<feature type="DNA-binding region" description="H-T-H motif" evidence="4">
    <location>
        <begin position="34"/>
        <end position="53"/>
    </location>
</feature>
<evidence type="ECO:0000256" key="2">
    <source>
        <dbReference type="ARBA" id="ARBA00023125"/>
    </source>
</evidence>
<dbReference type="Proteomes" id="UP000318521">
    <property type="component" value="Unassembled WGS sequence"/>
</dbReference>
<keyword evidence="3" id="KW-0804">Transcription</keyword>
<accession>A0A553ZYM5</accession>
<name>A0A553ZYM5_9BACI</name>